<dbReference type="PROSITE" id="PS50011">
    <property type="entry name" value="PROTEIN_KINASE_DOM"/>
    <property type="match status" value="1"/>
</dbReference>
<comment type="similarity">
    <text evidence="2">Belongs to the protein kinase superfamily. Ser/Thr protein kinase family.</text>
</comment>
<evidence type="ECO:0000256" key="12">
    <source>
        <dbReference type="ARBA" id="ARBA00022989"/>
    </source>
</evidence>
<protein>
    <submittedName>
        <fullName evidence="19">Kinase family protein with leucine-rich repeat domain, putative</fullName>
    </submittedName>
</protein>
<evidence type="ECO:0000256" key="10">
    <source>
        <dbReference type="ARBA" id="ARBA00022777"/>
    </source>
</evidence>
<keyword evidence="9 15" id="KW-0547">Nucleotide-binding</keyword>
<dbReference type="PROSITE" id="PS00107">
    <property type="entry name" value="PROTEIN_KINASE_ATP"/>
    <property type="match status" value="1"/>
</dbReference>
<feature type="binding site" evidence="15">
    <location>
        <position position="728"/>
    </location>
    <ligand>
        <name>ATP</name>
        <dbReference type="ChEBI" id="CHEBI:30616"/>
    </ligand>
</feature>
<dbReference type="InterPro" id="IPR001611">
    <property type="entry name" value="Leu-rich_rpt"/>
</dbReference>
<dbReference type="PROSITE" id="PS51450">
    <property type="entry name" value="LRR"/>
    <property type="match status" value="1"/>
</dbReference>
<dbReference type="EMBL" id="CM001887">
    <property type="protein sequence ID" value="EOY30645.1"/>
    <property type="molecule type" value="Genomic_DNA"/>
</dbReference>
<keyword evidence="8" id="KW-0677">Repeat</keyword>
<keyword evidence="12 16" id="KW-1133">Transmembrane helix</keyword>
<gene>
    <name evidence="19" type="ORF">TCM_037781</name>
</gene>
<evidence type="ECO:0000256" key="13">
    <source>
        <dbReference type="ARBA" id="ARBA00023136"/>
    </source>
</evidence>
<dbReference type="eggNOG" id="ENOG502QQPF">
    <property type="taxonomic scope" value="Eukaryota"/>
</dbReference>
<dbReference type="InterPro" id="IPR017441">
    <property type="entry name" value="Protein_kinase_ATP_BS"/>
</dbReference>
<dbReference type="STRING" id="3641.A0A061GLA1"/>
<dbReference type="Pfam" id="PF23598">
    <property type="entry name" value="LRR_14"/>
    <property type="match status" value="1"/>
</dbReference>
<dbReference type="FunFam" id="3.80.10.10:FF:001519">
    <property type="entry name" value="Highly similar to receptor-like protein kinase"/>
    <property type="match status" value="1"/>
</dbReference>
<dbReference type="Pfam" id="PF13855">
    <property type="entry name" value="LRR_8"/>
    <property type="match status" value="1"/>
</dbReference>
<sequence>MSTLSAPAFPSFYLKFLLLALFLTHVSPQLHDESEQALLLKLKTYWQNPPSFNHWAPSSNSSSHCSWPEITCLNDSVTGLTLANKGINEAIPPFICDLKNLTSIDLNYNNLVGEFPKTLYNCSKLEYLDLSQNYFVGTIPDDIDSLGQLQSLNLMGNNFSGQIPVAIGRLQDLRSLLLCSNQFNGSFPPEIGNLSKLEFLGLAYNTKFQPSNLPPTFKQLKKLKTLWMTEASLVGEIPDMIGDMTALEVLDLSSNNLTGNIPSALFLLKNLEGVYLFDSKLSGEIPQVIKASNLRVIDLSQNNLTGRIPSDIGKLENLSGLVLFFNQLSGEIPESIGRISTLTDVRLFSNNLWGTLPPDFGRYSMLEYFEVASNRLTGRLPEHLCHGGKLLGLVAFDNNLAGELPKSLGNCNSLIMVNIRNNGLTGSIPSGLWTSLNLSMLMISDNFFTGELPKKVSHNLSRLEISNNKFFGQIPVEVNSWRSLVVFKASNNLFNSTIPKALTALPFLTTLLLDQNQLHGFLPSPIISWRSLVTLNLGQNQLSGQIPEDICVLPSLLELDLSKNQFSGQIPPKLGLLRLTSLNLSSNLLIGNIPKQFENAAYSNSFLHNPGLCASSPYINLENCSSPKKSSIRALQNPTRICGIVIGIFVFISACSFFMIKYNRKREHVLDPELKLTFYQNFNFTESDVLSRLIEENKIGSGGSGNVYRVELTCSDNVNKHANVVAAKVIRNNRKSEHLLGKQFRAEVEILGKIRHLNIVKLICCISSETSNVLVYEYLENRSLDIWLHKHRATTLSCSTHNFILDWPKRLQIAIQAAQGLCYMHHYCSAPIIHRDVKSSNILLDSEFKAKIADFGLAKMSIKRGEEPITVSGVAGSVGYIAPEYARTTRIDEKIDVYSFGVILLELTTGREAHNGDKNRSLAEWAQHYFQDNNSIVDALDEEIKEACYLDQMCNVFKVGIHCTRTSPSRRPCMRKVLQMLQKSSHSRIIENKNENRWDNNGVDSV</sequence>
<feature type="transmembrane region" description="Helical" evidence="16">
    <location>
        <begin position="638"/>
        <end position="660"/>
    </location>
</feature>
<proteinExistence type="inferred from homology"/>
<keyword evidence="6 16" id="KW-0812">Transmembrane</keyword>
<evidence type="ECO:0000256" key="9">
    <source>
        <dbReference type="ARBA" id="ARBA00022741"/>
    </source>
</evidence>
<evidence type="ECO:0000256" key="15">
    <source>
        <dbReference type="PROSITE-ProRule" id="PRU10141"/>
    </source>
</evidence>
<evidence type="ECO:0000256" key="6">
    <source>
        <dbReference type="ARBA" id="ARBA00022692"/>
    </source>
</evidence>
<dbReference type="Gene3D" id="3.30.200.20">
    <property type="entry name" value="Phosphorylase Kinase, domain 1"/>
    <property type="match status" value="1"/>
</dbReference>
<dbReference type="Gramene" id="EOY30645">
    <property type="protein sequence ID" value="EOY30645"/>
    <property type="gene ID" value="TCM_037781"/>
</dbReference>
<dbReference type="OMA" id="EYNDNFL"/>
<dbReference type="InterPro" id="IPR055414">
    <property type="entry name" value="LRR_R13L4/SHOC2-like"/>
</dbReference>
<reference evidence="19 20" key="1">
    <citation type="journal article" date="2013" name="Genome Biol.">
        <title>The genome sequence of the most widely cultivated cacao type and its use to identify candidate genes regulating pod color.</title>
        <authorList>
            <person name="Motamayor J.C."/>
            <person name="Mockaitis K."/>
            <person name="Schmutz J."/>
            <person name="Haiminen N."/>
            <person name="Iii D.L."/>
            <person name="Cornejo O."/>
            <person name="Findley S.D."/>
            <person name="Zheng P."/>
            <person name="Utro F."/>
            <person name="Royaert S."/>
            <person name="Saski C."/>
            <person name="Jenkins J."/>
            <person name="Podicheti R."/>
            <person name="Zhao M."/>
            <person name="Scheffler B.E."/>
            <person name="Stack J.C."/>
            <person name="Feltus F.A."/>
            <person name="Mustiga G.M."/>
            <person name="Amores F."/>
            <person name="Phillips W."/>
            <person name="Marelli J.P."/>
            <person name="May G.D."/>
            <person name="Shapiro H."/>
            <person name="Ma J."/>
            <person name="Bustamante C.D."/>
            <person name="Schnell R.J."/>
            <person name="Main D."/>
            <person name="Gilbert D."/>
            <person name="Parida L."/>
            <person name="Kuhn D.N."/>
        </authorList>
    </citation>
    <scope>NUCLEOTIDE SEQUENCE [LARGE SCALE GENOMIC DNA]</scope>
    <source>
        <strain evidence="20">cv. Matina 1-6</strain>
    </source>
</reference>
<keyword evidence="14" id="KW-0325">Glycoprotein</keyword>
<feature type="signal peptide" evidence="17">
    <location>
        <begin position="1"/>
        <end position="28"/>
    </location>
</feature>
<name>A0A061GLA1_THECC</name>
<dbReference type="GO" id="GO:0016020">
    <property type="term" value="C:membrane"/>
    <property type="evidence" value="ECO:0007669"/>
    <property type="project" value="UniProtKB-SubCell"/>
</dbReference>
<comment type="similarity">
    <text evidence="3">Belongs to the RLP family.</text>
</comment>
<dbReference type="Pfam" id="PF00069">
    <property type="entry name" value="Pkinase"/>
    <property type="match status" value="1"/>
</dbReference>
<dbReference type="PROSITE" id="PS00108">
    <property type="entry name" value="PROTEIN_KINASE_ST"/>
    <property type="match status" value="1"/>
</dbReference>
<dbReference type="FunFam" id="3.80.10.10:FF:000111">
    <property type="entry name" value="LRR receptor-like serine/threonine-protein kinase ERECTA"/>
    <property type="match status" value="1"/>
</dbReference>
<dbReference type="InterPro" id="IPR003591">
    <property type="entry name" value="Leu-rich_rpt_typical-subtyp"/>
</dbReference>
<keyword evidence="20" id="KW-1185">Reference proteome</keyword>
<accession>A0A061GLA1</accession>
<dbReference type="InterPro" id="IPR008271">
    <property type="entry name" value="Ser/Thr_kinase_AS"/>
</dbReference>
<keyword evidence="5" id="KW-0808">Transferase</keyword>
<dbReference type="InterPro" id="IPR013210">
    <property type="entry name" value="LRR_N_plant-typ"/>
</dbReference>
<dbReference type="FunFam" id="3.80.10.10:FF:001670">
    <property type="entry name" value="Putative leucine-rich repeat receptor-like protein kinase family protein"/>
    <property type="match status" value="1"/>
</dbReference>
<dbReference type="SMART" id="SM00220">
    <property type="entry name" value="S_TKc"/>
    <property type="match status" value="1"/>
</dbReference>
<dbReference type="SUPFAM" id="SSF52058">
    <property type="entry name" value="L domain-like"/>
    <property type="match status" value="1"/>
</dbReference>
<dbReference type="SMART" id="SM00365">
    <property type="entry name" value="LRR_SD22"/>
    <property type="match status" value="4"/>
</dbReference>
<keyword evidence="11 15" id="KW-0067">ATP-binding</keyword>
<evidence type="ECO:0000256" key="5">
    <source>
        <dbReference type="ARBA" id="ARBA00022679"/>
    </source>
</evidence>
<evidence type="ECO:0000256" key="1">
    <source>
        <dbReference type="ARBA" id="ARBA00004167"/>
    </source>
</evidence>
<evidence type="ECO:0000256" key="8">
    <source>
        <dbReference type="ARBA" id="ARBA00022737"/>
    </source>
</evidence>
<evidence type="ECO:0000256" key="11">
    <source>
        <dbReference type="ARBA" id="ARBA00022840"/>
    </source>
</evidence>
<evidence type="ECO:0000259" key="18">
    <source>
        <dbReference type="PROSITE" id="PS50011"/>
    </source>
</evidence>
<evidence type="ECO:0000256" key="7">
    <source>
        <dbReference type="ARBA" id="ARBA00022729"/>
    </source>
</evidence>
<dbReference type="CDD" id="cd14066">
    <property type="entry name" value="STKc_IRAK"/>
    <property type="match status" value="1"/>
</dbReference>
<keyword evidence="13 16" id="KW-0472">Membrane</keyword>
<comment type="subcellular location">
    <subcellularLocation>
        <location evidence="1">Membrane</location>
        <topology evidence="1">Single-pass membrane protein</topology>
    </subcellularLocation>
</comment>
<dbReference type="Proteomes" id="UP000026915">
    <property type="component" value="Chromosome 9"/>
</dbReference>
<dbReference type="PANTHER" id="PTHR48056">
    <property type="entry name" value="LRR RECEPTOR-LIKE SERINE/THREONINE-PROTEIN KINASE-RELATED"/>
    <property type="match status" value="1"/>
</dbReference>
<dbReference type="SUPFAM" id="SSF56112">
    <property type="entry name" value="Protein kinase-like (PK-like)"/>
    <property type="match status" value="1"/>
</dbReference>
<keyword evidence="7 17" id="KW-0732">Signal</keyword>
<dbReference type="SMART" id="SM00369">
    <property type="entry name" value="LRR_TYP"/>
    <property type="match status" value="5"/>
</dbReference>
<dbReference type="InterPro" id="IPR032675">
    <property type="entry name" value="LRR_dom_sf"/>
</dbReference>
<dbReference type="InterPro" id="IPR000719">
    <property type="entry name" value="Prot_kinase_dom"/>
</dbReference>
<dbReference type="FunFam" id="3.80.10.10:FF:000824">
    <property type="entry name" value="Receptor-like protein kinase HSL1 isoform A"/>
    <property type="match status" value="1"/>
</dbReference>
<keyword evidence="4" id="KW-0433">Leucine-rich repeat</keyword>
<evidence type="ECO:0000256" key="2">
    <source>
        <dbReference type="ARBA" id="ARBA00008684"/>
    </source>
</evidence>
<feature type="domain" description="Protein kinase" evidence="18">
    <location>
        <begin position="693"/>
        <end position="989"/>
    </location>
</feature>
<dbReference type="AlphaFoldDB" id="A0A061GLA1"/>
<dbReference type="InterPro" id="IPR011009">
    <property type="entry name" value="Kinase-like_dom_sf"/>
</dbReference>
<dbReference type="InterPro" id="IPR050647">
    <property type="entry name" value="Plant_LRR-RLKs"/>
</dbReference>
<evidence type="ECO:0000256" key="3">
    <source>
        <dbReference type="ARBA" id="ARBA00009592"/>
    </source>
</evidence>
<keyword evidence="10 19" id="KW-0418">Kinase</keyword>
<dbReference type="PANTHER" id="PTHR48056:SF29">
    <property type="entry name" value="RECEPTOR-LIKE PROTEIN KINASE HSL1"/>
    <property type="match status" value="1"/>
</dbReference>
<evidence type="ECO:0000256" key="4">
    <source>
        <dbReference type="ARBA" id="ARBA00022614"/>
    </source>
</evidence>
<dbReference type="Gene3D" id="1.10.510.10">
    <property type="entry name" value="Transferase(Phosphotransferase) domain 1"/>
    <property type="match status" value="1"/>
</dbReference>
<dbReference type="SUPFAM" id="SSF52047">
    <property type="entry name" value="RNI-like"/>
    <property type="match status" value="1"/>
</dbReference>
<organism evidence="19 20">
    <name type="scientific">Theobroma cacao</name>
    <name type="common">Cacao</name>
    <name type="synonym">Cocoa</name>
    <dbReference type="NCBI Taxonomy" id="3641"/>
    <lineage>
        <taxon>Eukaryota</taxon>
        <taxon>Viridiplantae</taxon>
        <taxon>Streptophyta</taxon>
        <taxon>Embryophyta</taxon>
        <taxon>Tracheophyta</taxon>
        <taxon>Spermatophyta</taxon>
        <taxon>Magnoliopsida</taxon>
        <taxon>eudicotyledons</taxon>
        <taxon>Gunneridae</taxon>
        <taxon>Pentapetalae</taxon>
        <taxon>rosids</taxon>
        <taxon>malvids</taxon>
        <taxon>Malvales</taxon>
        <taxon>Malvaceae</taxon>
        <taxon>Byttnerioideae</taxon>
        <taxon>Theobroma</taxon>
    </lineage>
</organism>
<evidence type="ECO:0000256" key="14">
    <source>
        <dbReference type="ARBA" id="ARBA00023180"/>
    </source>
</evidence>
<evidence type="ECO:0000256" key="17">
    <source>
        <dbReference type="SAM" id="SignalP"/>
    </source>
</evidence>
<dbReference type="GO" id="GO:0004672">
    <property type="term" value="F:protein kinase activity"/>
    <property type="evidence" value="ECO:0007669"/>
    <property type="project" value="InterPro"/>
</dbReference>
<feature type="chain" id="PRO_5001599196" evidence="17">
    <location>
        <begin position="29"/>
        <end position="1006"/>
    </location>
</feature>
<evidence type="ECO:0000256" key="16">
    <source>
        <dbReference type="SAM" id="Phobius"/>
    </source>
</evidence>
<dbReference type="Pfam" id="PF00560">
    <property type="entry name" value="LRR_1"/>
    <property type="match status" value="4"/>
</dbReference>
<dbReference type="FunFam" id="1.10.510.10:FF:000365">
    <property type="entry name" value="Leucine-rich repeat receptor-like serine/threonine-protein kinase At1g17230"/>
    <property type="match status" value="1"/>
</dbReference>
<dbReference type="GO" id="GO:0005524">
    <property type="term" value="F:ATP binding"/>
    <property type="evidence" value="ECO:0007669"/>
    <property type="project" value="UniProtKB-UniRule"/>
</dbReference>
<dbReference type="InParanoid" id="A0A061GLA1"/>
<dbReference type="Gene3D" id="3.80.10.10">
    <property type="entry name" value="Ribonuclease Inhibitor"/>
    <property type="match status" value="5"/>
</dbReference>
<dbReference type="HOGENOM" id="CLU_000288_22_1_1"/>
<evidence type="ECO:0000313" key="20">
    <source>
        <dbReference type="Proteomes" id="UP000026915"/>
    </source>
</evidence>
<evidence type="ECO:0000313" key="19">
    <source>
        <dbReference type="EMBL" id="EOY30645.1"/>
    </source>
</evidence>
<dbReference type="Pfam" id="PF08263">
    <property type="entry name" value="LRRNT_2"/>
    <property type="match status" value="1"/>
</dbReference>